<protein>
    <submittedName>
        <fullName evidence="1">Uncharacterized protein</fullName>
    </submittedName>
</protein>
<keyword evidence="2" id="KW-1185">Reference proteome</keyword>
<accession>A0ACC0VRW4</accession>
<evidence type="ECO:0000313" key="2">
    <source>
        <dbReference type="Proteomes" id="UP001163321"/>
    </source>
</evidence>
<organism evidence="1 2">
    <name type="scientific">Peronosclerospora sorghi</name>
    <dbReference type="NCBI Taxonomy" id="230839"/>
    <lineage>
        <taxon>Eukaryota</taxon>
        <taxon>Sar</taxon>
        <taxon>Stramenopiles</taxon>
        <taxon>Oomycota</taxon>
        <taxon>Peronosporomycetes</taxon>
        <taxon>Peronosporales</taxon>
        <taxon>Peronosporaceae</taxon>
        <taxon>Peronosclerospora</taxon>
    </lineage>
</organism>
<reference evidence="1 2" key="1">
    <citation type="journal article" date="2022" name="bioRxiv">
        <title>The genome of the oomycete Peronosclerospora sorghi, a cosmopolitan pathogen of maize and sorghum, is inflated with dispersed pseudogenes.</title>
        <authorList>
            <person name="Fletcher K."/>
            <person name="Martin F."/>
            <person name="Isakeit T."/>
            <person name="Cavanaugh K."/>
            <person name="Magill C."/>
            <person name="Michelmore R."/>
        </authorList>
    </citation>
    <scope>NUCLEOTIDE SEQUENCE [LARGE SCALE GENOMIC DNA]</scope>
    <source>
        <strain evidence="1">P6</strain>
    </source>
</reference>
<evidence type="ECO:0000313" key="1">
    <source>
        <dbReference type="EMBL" id="KAI9908211.1"/>
    </source>
</evidence>
<comment type="caution">
    <text evidence="1">The sequence shown here is derived from an EMBL/GenBank/DDBJ whole genome shotgun (WGS) entry which is preliminary data.</text>
</comment>
<proteinExistence type="predicted"/>
<dbReference type="EMBL" id="CM047587">
    <property type="protein sequence ID" value="KAI9908211.1"/>
    <property type="molecule type" value="Genomic_DNA"/>
</dbReference>
<gene>
    <name evidence="1" type="ORF">PsorP6_003468</name>
</gene>
<dbReference type="Proteomes" id="UP001163321">
    <property type="component" value="Chromosome 8"/>
</dbReference>
<name>A0ACC0VRW4_9STRA</name>
<sequence length="117" mass="12543">MNAPPDIPDADASAESTAMIAPVTVVKNVTGASSATDDIDVKEESPTDAHVEPPLFPVDTRPTMAHLLPQQETICRDKADVKDRRSRIGTPNHFHAILNRWSASTPLDANGHLSPLA</sequence>